<dbReference type="Proteomes" id="UP000575469">
    <property type="component" value="Unassembled WGS sequence"/>
</dbReference>
<evidence type="ECO:0000313" key="3">
    <source>
        <dbReference type="Proteomes" id="UP000575469"/>
    </source>
</evidence>
<accession>A0A848NWB8</accession>
<comment type="caution">
    <text evidence="2">The sequence shown here is derived from an EMBL/GenBank/DDBJ whole genome shotgun (WGS) entry which is preliminary data.</text>
</comment>
<feature type="compositionally biased region" description="Basic and acidic residues" evidence="1">
    <location>
        <begin position="66"/>
        <end position="77"/>
    </location>
</feature>
<organism evidence="2 3">
    <name type="scientific">Ralstonia insidiosa</name>
    <dbReference type="NCBI Taxonomy" id="190721"/>
    <lineage>
        <taxon>Bacteria</taxon>
        <taxon>Pseudomonadati</taxon>
        <taxon>Pseudomonadota</taxon>
        <taxon>Betaproteobacteria</taxon>
        <taxon>Burkholderiales</taxon>
        <taxon>Burkholderiaceae</taxon>
        <taxon>Ralstonia</taxon>
    </lineage>
</organism>
<gene>
    <name evidence="2" type="ORF">HGR00_04865</name>
</gene>
<sequence length="200" mass="21706">MLSIRKYAESRNISHVAVLKAIKTGRLSKSVGYDDAGKPKIANAALADTEWAANTDQSKPLNRVSGEPKRRKDRSAEAHTPVSAPIGDAAPLARPAAEAPEPTGPSYAKSRAIREAYQARMAKLDYEARAEKLLPADTVRVTMFNVARKARDMLMAMPDRIAPLIVGNPDAHEVHRLLTDEVRRVCAEIAGAKPPEHAQG</sequence>
<evidence type="ECO:0008006" key="4">
    <source>
        <dbReference type="Google" id="ProtNLM"/>
    </source>
</evidence>
<reference evidence="2 3" key="1">
    <citation type="submission" date="2020-04" db="EMBL/GenBank/DDBJ databases">
        <title>Ralstonia insidiosa genome sequencing and assembly.</title>
        <authorList>
            <person name="Martins R.C.R."/>
            <person name="Perdigao-Neto L.V."/>
            <person name="Levin A.S.S."/>
            <person name="Costa S.F."/>
        </authorList>
    </citation>
    <scope>NUCLEOTIDE SEQUENCE [LARGE SCALE GENOMIC DNA]</scope>
    <source>
        <strain evidence="2 3">5047</strain>
    </source>
</reference>
<feature type="region of interest" description="Disordered" evidence="1">
    <location>
        <begin position="53"/>
        <end position="110"/>
    </location>
</feature>
<proteinExistence type="predicted"/>
<dbReference type="AlphaFoldDB" id="A0A848NWB8"/>
<evidence type="ECO:0000256" key="1">
    <source>
        <dbReference type="SAM" id="MobiDB-lite"/>
    </source>
</evidence>
<dbReference type="EMBL" id="JABBZM010000003">
    <property type="protein sequence ID" value="NMV37233.1"/>
    <property type="molecule type" value="Genomic_DNA"/>
</dbReference>
<feature type="compositionally biased region" description="Low complexity" evidence="1">
    <location>
        <begin position="89"/>
        <end position="101"/>
    </location>
</feature>
<dbReference type="RefSeq" id="WP_169339419.1">
    <property type="nucleotide sequence ID" value="NZ_JABBZM010000003.1"/>
</dbReference>
<evidence type="ECO:0000313" key="2">
    <source>
        <dbReference type="EMBL" id="NMV37233.1"/>
    </source>
</evidence>
<protein>
    <recommendedName>
        <fullName evidence="4">Elements of external origin</fullName>
    </recommendedName>
</protein>
<name>A0A848NWB8_9RALS</name>